<dbReference type="AlphaFoldDB" id="A0A2R9T1F2"/>
<dbReference type="PROSITE" id="PS50965">
    <property type="entry name" value="NERD"/>
    <property type="match status" value="1"/>
</dbReference>
<dbReference type="InterPro" id="IPR011528">
    <property type="entry name" value="NERD"/>
</dbReference>
<evidence type="ECO:0000313" key="3">
    <source>
        <dbReference type="EMBL" id="EFU43406.1"/>
    </source>
</evidence>
<reference evidence="3 4" key="1">
    <citation type="journal article" date="2010" name="BMC Genomics">
        <title>Genome sequence of the pattern forming Paenibacillus vortex bacterium reveals potential for thriving in complex environments.</title>
        <authorList>
            <person name="Sirota-Madi A."/>
            <person name="Olender T."/>
            <person name="Helman Y."/>
            <person name="Ingham C."/>
            <person name="Brainis I."/>
            <person name="Roth D."/>
            <person name="Hagi E."/>
            <person name="Brodsky L."/>
            <person name="Leshkowitz D."/>
            <person name="Galatenko V."/>
            <person name="Nikolaev V."/>
            <person name="Mugasimangalam R.C."/>
            <person name="Bransburg-Zabary S."/>
            <person name="Gutnick D.L."/>
            <person name="Lancet D."/>
            <person name="Ben-Jacob E."/>
        </authorList>
    </citation>
    <scope>NUCLEOTIDE SEQUENCE [LARGE SCALE GENOMIC DNA]</scope>
    <source>
        <strain evidence="3 4">V453</strain>
    </source>
</reference>
<name>A0A2R9T1F2_9BACL</name>
<dbReference type="Pfam" id="PF08378">
    <property type="entry name" value="NERD"/>
    <property type="match status" value="1"/>
</dbReference>
<evidence type="ECO:0000256" key="1">
    <source>
        <dbReference type="SAM" id="Phobius"/>
    </source>
</evidence>
<dbReference type="KEGG" id="pvo:PVOR_03585"/>
<keyword evidence="4" id="KW-1185">Reference proteome</keyword>
<gene>
    <name evidence="3" type="ORF">PVOR_03585</name>
</gene>
<feature type="transmembrane region" description="Helical" evidence="1">
    <location>
        <begin position="20"/>
        <end position="39"/>
    </location>
</feature>
<dbReference type="EMBL" id="ADHJ01000006">
    <property type="protein sequence ID" value="EFU43406.1"/>
    <property type="molecule type" value="Genomic_DNA"/>
</dbReference>
<evidence type="ECO:0000313" key="4">
    <source>
        <dbReference type="Proteomes" id="UP000003094"/>
    </source>
</evidence>
<keyword evidence="1" id="KW-1133">Transmembrane helix</keyword>
<evidence type="ECO:0000259" key="2">
    <source>
        <dbReference type="PROSITE" id="PS50965"/>
    </source>
</evidence>
<sequence length="273" mass="31463">MYLLTRNATIVMWIFDHLGLILWILLGILVLIGVLMSIFSNSSPHNRPLTLEEQESLKRNLEKVGESNDQQKNKHVPAPVVILDKGQQGEAIVLEAVQKSHPDVKHLSSLYVPTGDEHYTEVDLIAIHSTGIYVIESKNYRGVIVGNEDERIWNRAFIDERNEFYNPIMQNTGHIRAIRRFLGERYKGIPFHSILVFNNDSNLDMIKVKSKGIIITKHKDLTSQLQGLFHILPDVLNTEITIEIYEILRPQTEVSEDIKMKHLEYVQHRKDAE</sequence>
<keyword evidence="1" id="KW-0472">Membrane</keyword>
<organism evidence="3 4">
    <name type="scientific">Paenibacillus vortex V453</name>
    <dbReference type="NCBI Taxonomy" id="715225"/>
    <lineage>
        <taxon>Bacteria</taxon>
        <taxon>Bacillati</taxon>
        <taxon>Bacillota</taxon>
        <taxon>Bacilli</taxon>
        <taxon>Bacillales</taxon>
        <taxon>Paenibacillaceae</taxon>
        <taxon>Paenibacillus</taxon>
    </lineage>
</organism>
<feature type="domain" description="NERD" evidence="2">
    <location>
        <begin position="85"/>
        <end position="201"/>
    </location>
</feature>
<keyword evidence="1" id="KW-0812">Transmembrane</keyword>
<accession>A0A2R9T1F2</accession>
<comment type="caution">
    <text evidence="3">The sequence shown here is derived from an EMBL/GenBank/DDBJ whole genome shotgun (WGS) entry which is preliminary data.</text>
</comment>
<dbReference type="Proteomes" id="UP000003094">
    <property type="component" value="Unassembled WGS sequence"/>
</dbReference>
<protein>
    <submittedName>
        <fullName evidence="3">NERD domain-containing protein</fullName>
    </submittedName>
</protein>
<proteinExistence type="predicted"/>